<name>Q72BV8_NITV2</name>
<dbReference type="RefSeq" id="WP_010938818.1">
    <property type="nucleotide sequence ID" value="NC_002937.3"/>
</dbReference>
<accession>Q72BV8</accession>
<organism evidence="1 2">
    <name type="scientific">Nitratidesulfovibrio vulgaris (strain ATCC 29579 / DSM 644 / CCUG 34227 / NCIMB 8303 / VKM B-1760 / Hildenborough)</name>
    <name type="common">Desulfovibrio vulgaris</name>
    <dbReference type="NCBI Taxonomy" id="882"/>
    <lineage>
        <taxon>Bacteria</taxon>
        <taxon>Pseudomonadati</taxon>
        <taxon>Thermodesulfobacteriota</taxon>
        <taxon>Desulfovibrionia</taxon>
        <taxon>Desulfovibrionales</taxon>
        <taxon>Desulfovibrionaceae</taxon>
        <taxon>Nitratidesulfovibrio</taxon>
    </lineage>
</organism>
<dbReference type="PaxDb" id="882-DVU_1526"/>
<dbReference type="HOGENOM" id="CLU_2715868_0_0_7"/>
<reference evidence="1 2" key="1">
    <citation type="journal article" date="2004" name="Nat. Biotechnol.">
        <title>The genome sequence of the anaerobic, sulfate-reducing bacterium Desulfovibrio vulgaris Hildenborough.</title>
        <authorList>
            <person name="Heidelberg J.F."/>
            <person name="Seshadri R."/>
            <person name="Haveman S.A."/>
            <person name="Hemme C.L."/>
            <person name="Paulsen I.T."/>
            <person name="Kolonay J.F."/>
            <person name="Eisen J.A."/>
            <person name="Ward N."/>
            <person name="Methe B."/>
            <person name="Brinkac L.M."/>
            <person name="Daugherty S.C."/>
            <person name="Deboy R.T."/>
            <person name="Dodson R.J."/>
            <person name="Durkin A.S."/>
            <person name="Madupu R."/>
            <person name="Nelson W.C."/>
            <person name="Sullivan S.A."/>
            <person name="Fouts D."/>
            <person name="Haft D.H."/>
            <person name="Selengut J."/>
            <person name="Peterson J.D."/>
            <person name="Davidsen T.M."/>
            <person name="Zafar N."/>
            <person name="Zhou L."/>
            <person name="Radune D."/>
            <person name="Dimitrov G."/>
            <person name="Hance M."/>
            <person name="Tran K."/>
            <person name="Khouri H."/>
            <person name="Gill J."/>
            <person name="Utterback T.R."/>
            <person name="Feldblyum T.V."/>
            <person name="Wall J.D."/>
            <person name="Voordouw G."/>
            <person name="Fraser C.M."/>
        </authorList>
    </citation>
    <scope>NUCLEOTIDE SEQUENCE [LARGE SCALE GENOMIC DNA]</scope>
    <source>
        <strain evidence="2">ATCC 29579 / DSM 644 / NCIMB 8303 / VKM B-1760 / Hildenborough</strain>
    </source>
</reference>
<proteinExistence type="predicted"/>
<protein>
    <submittedName>
        <fullName evidence="1">Uncharacterized protein</fullName>
    </submittedName>
</protein>
<gene>
    <name evidence="1" type="ordered locus">DVU_1526</name>
</gene>
<dbReference type="EnsemblBacteria" id="AAS96004">
    <property type="protein sequence ID" value="AAS96004"/>
    <property type="gene ID" value="DVU_1526"/>
</dbReference>
<sequence length="72" mass="7650">MNASTSLSRQKVLRPRFTFAGALPDRDHSRHVELATGTSSRTALSLSSLSITTLLSVPLLMPGHCLMATGSP</sequence>
<dbReference type="KEGG" id="dvu:DVU_1526"/>
<keyword evidence="2" id="KW-1185">Reference proteome</keyword>
<dbReference type="EMBL" id="AE017285">
    <property type="protein sequence ID" value="AAS96004.1"/>
    <property type="molecule type" value="Genomic_DNA"/>
</dbReference>
<dbReference type="AlphaFoldDB" id="Q72BV8"/>
<dbReference type="Proteomes" id="UP000002194">
    <property type="component" value="Chromosome"/>
</dbReference>
<evidence type="ECO:0000313" key="2">
    <source>
        <dbReference type="Proteomes" id="UP000002194"/>
    </source>
</evidence>
<evidence type="ECO:0000313" key="1">
    <source>
        <dbReference type="EMBL" id="AAS96004.1"/>
    </source>
</evidence>